<dbReference type="EMBL" id="BK015897">
    <property type="protein sequence ID" value="DAD72333.1"/>
    <property type="molecule type" value="Genomic_DNA"/>
</dbReference>
<name>A0A8S5LQK7_9CAUD</name>
<sequence>MRIQRSIENESKLFQKNILVGFEELKDTSPNGIELFMAKNKLDYITGKYFPIAIKKGFNVYISTTFLMTNRTE</sequence>
<organism evidence="1">
    <name type="scientific">Podoviridae sp. ctC8s18</name>
    <dbReference type="NCBI Taxonomy" id="2827617"/>
    <lineage>
        <taxon>Viruses</taxon>
        <taxon>Duplodnaviria</taxon>
        <taxon>Heunggongvirae</taxon>
        <taxon>Uroviricota</taxon>
        <taxon>Caudoviricetes</taxon>
    </lineage>
</organism>
<evidence type="ECO:0000313" key="1">
    <source>
        <dbReference type="EMBL" id="DAD72333.1"/>
    </source>
</evidence>
<accession>A0A8S5LQK7</accession>
<reference evidence="1" key="1">
    <citation type="journal article" date="2021" name="Proc. Natl. Acad. Sci. U.S.A.">
        <title>A Catalog of Tens of Thousands of Viruses from Human Metagenomes Reveals Hidden Associations with Chronic Diseases.</title>
        <authorList>
            <person name="Tisza M.J."/>
            <person name="Buck C.B."/>
        </authorList>
    </citation>
    <scope>NUCLEOTIDE SEQUENCE</scope>
    <source>
        <strain evidence="1">CtC8s18</strain>
    </source>
</reference>
<protein>
    <submittedName>
        <fullName evidence="1">Uncharacterized protein</fullName>
    </submittedName>
</protein>
<proteinExistence type="predicted"/>